<feature type="compositionally biased region" description="Gly residues" evidence="1">
    <location>
        <begin position="112"/>
        <end position="122"/>
    </location>
</feature>
<evidence type="ECO:0000256" key="1">
    <source>
        <dbReference type="SAM" id="MobiDB-lite"/>
    </source>
</evidence>
<sequence>MAAGWWSGSFRPKEGETRGRRPVRGRRRVMGSRRGAEKPGRRETERRLCGELKRRRRPKLEEASDMRGPPGSEREREKRWRAKLGRRKRKGGRPVWRKAWLGRCGGKKNGRLGQGKGEGGAGEPACLAGRRKGNRAG</sequence>
<dbReference type="Gramene" id="TKW29819">
    <property type="protein sequence ID" value="TKW29819"/>
    <property type="gene ID" value="SEVIR_3G420300v2"/>
</dbReference>
<accession>A0A4U6VPY3</accession>
<protein>
    <submittedName>
        <fullName evidence="2">Uncharacterized protein</fullName>
    </submittedName>
</protein>
<organism evidence="2 3">
    <name type="scientific">Setaria viridis</name>
    <name type="common">Green bristlegrass</name>
    <name type="synonym">Setaria italica subsp. viridis</name>
    <dbReference type="NCBI Taxonomy" id="4556"/>
    <lineage>
        <taxon>Eukaryota</taxon>
        <taxon>Viridiplantae</taxon>
        <taxon>Streptophyta</taxon>
        <taxon>Embryophyta</taxon>
        <taxon>Tracheophyta</taxon>
        <taxon>Spermatophyta</taxon>
        <taxon>Magnoliopsida</taxon>
        <taxon>Liliopsida</taxon>
        <taxon>Poales</taxon>
        <taxon>Poaceae</taxon>
        <taxon>PACMAD clade</taxon>
        <taxon>Panicoideae</taxon>
        <taxon>Panicodae</taxon>
        <taxon>Paniceae</taxon>
        <taxon>Cenchrinae</taxon>
        <taxon>Setaria</taxon>
    </lineage>
</organism>
<feature type="region of interest" description="Disordered" evidence="1">
    <location>
        <begin position="1"/>
        <end position="137"/>
    </location>
</feature>
<dbReference type="Proteomes" id="UP000298652">
    <property type="component" value="Chromosome 3"/>
</dbReference>
<proteinExistence type="predicted"/>
<feature type="compositionally biased region" description="Basic residues" evidence="1">
    <location>
        <begin position="20"/>
        <end position="31"/>
    </location>
</feature>
<keyword evidence="3" id="KW-1185">Reference proteome</keyword>
<feature type="compositionally biased region" description="Basic and acidic residues" evidence="1">
    <location>
        <begin position="34"/>
        <end position="52"/>
    </location>
</feature>
<evidence type="ECO:0000313" key="3">
    <source>
        <dbReference type="Proteomes" id="UP000298652"/>
    </source>
</evidence>
<evidence type="ECO:0000313" key="2">
    <source>
        <dbReference type="EMBL" id="TKW29819.1"/>
    </source>
</evidence>
<dbReference type="AlphaFoldDB" id="A0A4U6VPY3"/>
<dbReference type="EMBL" id="CM016554">
    <property type="protein sequence ID" value="TKW29819.1"/>
    <property type="molecule type" value="Genomic_DNA"/>
</dbReference>
<feature type="compositionally biased region" description="Basic residues" evidence="1">
    <location>
        <begin position="79"/>
        <end position="96"/>
    </location>
</feature>
<gene>
    <name evidence="2" type="ORF">SEVIR_3G420300v2</name>
</gene>
<name>A0A4U6VPY3_SETVI</name>
<reference evidence="2" key="1">
    <citation type="submission" date="2019-03" db="EMBL/GenBank/DDBJ databases">
        <title>WGS assembly of Setaria viridis.</title>
        <authorList>
            <person name="Huang P."/>
            <person name="Jenkins J."/>
            <person name="Grimwood J."/>
            <person name="Barry K."/>
            <person name="Healey A."/>
            <person name="Mamidi S."/>
            <person name="Sreedasyam A."/>
            <person name="Shu S."/>
            <person name="Feldman M."/>
            <person name="Wu J."/>
            <person name="Yu Y."/>
            <person name="Chen C."/>
            <person name="Johnson J."/>
            <person name="Rokhsar D."/>
            <person name="Baxter I."/>
            <person name="Schmutz J."/>
            <person name="Brutnell T."/>
            <person name="Kellogg E."/>
        </authorList>
    </citation>
    <scope>NUCLEOTIDE SEQUENCE [LARGE SCALE GENOMIC DNA]</scope>
</reference>